<keyword evidence="4" id="KW-1185">Reference proteome</keyword>
<feature type="compositionally biased region" description="Basic and acidic residues" evidence="1">
    <location>
        <begin position="278"/>
        <end position="287"/>
    </location>
</feature>
<proteinExistence type="predicted"/>
<evidence type="ECO:0000259" key="2">
    <source>
        <dbReference type="Pfam" id="PF05057"/>
    </source>
</evidence>
<gene>
    <name evidence="3" type="ORF">TASK_LOCUS9809</name>
</gene>
<evidence type="ECO:0000313" key="3">
    <source>
        <dbReference type="EMBL" id="VDK45745.1"/>
    </source>
</evidence>
<protein>
    <submittedName>
        <fullName evidence="5">DUF676 domain-containing protein</fullName>
    </submittedName>
</protein>
<dbReference type="AlphaFoldDB" id="A0A0R3WG15"/>
<evidence type="ECO:0000256" key="1">
    <source>
        <dbReference type="SAM" id="MobiDB-lite"/>
    </source>
</evidence>
<feature type="domain" description="DUF676" evidence="2">
    <location>
        <begin position="461"/>
        <end position="537"/>
    </location>
</feature>
<name>A0A0R3WG15_TAEAS</name>
<dbReference type="InterPro" id="IPR044294">
    <property type="entry name" value="Lipase-like"/>
</dbReference>
<feature type="region of interest" description="Disordered" evidence="1">
    <location>
        <begin position="237"/>
        <end position="293"/>
    </location>
</feature>
<dbReference type="WBParaSite" id="TASK_0000980801-mRNA-1">
    <property type="protein sequence ID" value="TASK_0000980801-mRNA-1"/>
    <property type="gene ID" value="TASK_0000980801"/>
</dbReference>
<evidence type="ECO:0000313" key="5">
    <source>
        <dbReference type="WBParaSite" id="TASK_0000980801-mRNA-1"/>
    </source>
</evidence>
<reference evidence="5" key="1">
    <citation type="submission" date="2017-02" db="UniProtKB">
        <authorList>
            <consortium name="WormBaseParasite"/>
        </authorList>
    </citation>
    <scope>IDENTIFICATION</scope>
</reference>
<reference evidence="3 4" key="2">
    <citation type="submission" date="2018-11" db="EMBL/GenBank/DDBJ databases">
        <authorList>
            <consortium name="Pathogen Informatics"/>
        </authorList>
    </citation>
    <scope>NUCLEOTIDE SEQUENCE [LARGE SCALE GENOMIC DNA]</scope>
</reference>
<dbReference type="EMBL" id="UYRS01019512">
    <property type="protein sequence ID" value="VDK45745.1"/>
    <property type="molecule type" value="Genomic_DNA"/>
</dbReference>
<dbReference type="Pfam" id="PF05057">
    <property type="entry name" value="DUF676"/>
    <property type="match status" value="1"/>
</dbReference>
<sequence length="545" mass="60017">MLNSKRECRKSISLLSLPSAETSKLPILRRKRHLQQLRRSQPCNSRHMEHAISTPNLGHTGVSSSLASWKAAAAAADAMVVERCSRCGLPDLSTITTTINTTSSLVTSVSLPSLSSLDPTTSAHVVLEGSSLSDSAGVPLGSSRFSGRPTMRRLKQQHRHKALFTRRHNFSLVNFSSLSDLLIHSCHCDKTDALTRSHRKLHSASPELCTTSNTTTTCITDFSKSRREASNPLILPSLSEDLRDHDIDQDAGNPSPRHGDSHKAVGGSTTAVATTPSEGKRERKNEEVNAVDTTDGSTAVAHWIMRNPDKGIAMVQNKITQELVQWVLIHPEDGLALIHLLQENGEEVEAEDRRSHSQTFITTAGEEEKGLTKRQSTEQSRPETSANSTECLTKAVTPTTSFMGGDRLVNAFAPGTMTFVMLKEDLKQHILLPPTFRGHIYSDFSQLPVPFPYFSNPTVTSSNVHLVICVHGLEGNCLDLRLLTMYLQLALPDHPLEFLMSDSNHEDTFGSLEQLRDNLVEEILEHIQSMPEKPTHIRAFLLGEG</sequence>
<evidence type="ECO:0000313" key="4">
    <source>
        <dbReference type="Proteomes" id="UP000282613"/>
    </source>
</evidence>
<dbReference type="OrthoDB" id="273452at2759"/>
<feature type="compositionally biased region" description="Polar residues" evidence="1">
    <location>
        <begin position="373"/>
        <end position="390"/>
    </location>
</feature>
<dbReference type="PANTHER" id="PTHR12482">
    <property type="entry name" value="LIPASE ROG1-RELATED-RELATED"/>
    <property type="match status" value="1"/>
</dbReference>
<feature type="compositionally biased region" description="Low complexity" evidence="1">
    <location>
        <begin position="264"/>
        <end position="275"/>
    </location>
</feature>
<dbReference type="InterPro" id="IPR007751">
    <property type="entry name" value="DUF676_lipase-like"/>
</dbReference>
<feature type="region of interest" description="Disordered" evidence="1">
    <location>
        <begin position="347"/>
        <end position="390"/>
    </location>
</feature>
<dbReference type="PANTHER" id="PTHR12482:SF5">
    <property type="entry name" value="DUF676 DOMAIN-CONTAINING PROTEIN"/>
    <property type="match status" value="1"/>
</dbReference>
<dbReference type="Proteomes" id="UP000282613">
    <property type="component" value="Unassembled WGS sequence"/>
</dbReference>
<organism evidence="5">
    <name type="scientific">Taenia asiatica</name>
    <name type="common">Asian tapeworm</name>
    <dbReference type="NCBI Taxonomy" id="60517"/>
    <lineage>
        <taxon>Eukaryota</taxon>
        <taxon>Metazoa</taxon>
        <taxon>Spiralia</taxon>
        <taxon>Lophotrochozoa</taxon>
        <taxon>Platyhelminthes</taxon>
        <taxon>Cestoda</taxon>
        <taxon>Eucestoda</taxon>
        <taxon>Cyclophyllidea</taxon>
        <taxon>Taeniidae</taxon>
        <taxon>Taenia</taxon>
    </lineage>
</organism>
<accession>A0A0R3WG15</accession>